<dbReference type="InterPro" id="IPR005467">
    <property type="entry name" value="His_kinase_dom"/>
</dbReference>
<organism evidence="14 15">
    <name type="scientific">Roseivivax halotolerans</name>
    <dbReference type="NCBI Taxonomy" id="93684"/>
    <lineage>
        <taxon>Bacteria</taxon>
        <taxon>Pseudomonadati</taxon>
        <taxon>Pseudomonadota</taxon>
        <taxon>Alphaproteobacteria</taxon>
        <taxon>Rhodobacterales</taxon>
        <taxon>Roseobacteraceae</taxon>
        <taxon>Roseivivax</taxon>
    </lineage>
</organism>
<dbReference type="EC" id="2.7.13.3" evidence="3"/>
<dbReference type="Gene3D" id="3.30.565.10">
    <property type="entry name" value="Histidine kinase-like ATPase, C-terminal domain"/>
    <property type="match status" value="1"/>
</dbReference>
<dbReference type="Proteomes" id="UP000243106">
    <property type="component" value="Unassembled WGS sequence"/>
</dbReference>
<name>A0A1I5XWX3_9RHOB</name>
<dbReference type="InterPro" id="IPR036890">
    <property type="entry name" value="HATPase_C_sf"/>
</dbReference>
<dbReference type="AlphaFoldDB" id="A0A1I5XWX3"/>
<feature type="transmembrane region" description="Helical" evidence="11">
    <location>
        <begin position="20"/>
        <end position="42"/>
    </location>
</feature>
<evidence type="ECO:0000259" key="12">
    <source>
        <dbReference type="PROSITE" id="PS50109"/>
    </source>
</evidence>
<keyword evidence="8 11" id="KW-1133">Transmembrane helix</keyword>
<evidence type="ECO:0000256" key="5">
    <source>
        <dbReference type="ARBA" id="ARBA00022679"/>
    </source>
</evidence>
<dbReference type="InterPro" id="IPR003661">
    <property type="entry name" value="HisK_dim/P_dom"/>
</dbReference>
<evidence type="ECO:0000256" key="3">
    <source>
        <dbReference type="ARBA" id="ARBA00012438"/>
    </source>
</evidence>
<feature type="domain" description="Histidine kinase" evidence="12">
    <location>
        <begin position="239"/>
        <end position="451"/>
    </location>
</feature>
<keyword evidence="4" id="KW-0597">Phosphoprotein</keyword>
<dbReference type="SUPFAM" id="SSF55874">
    <property type="entry name" value="ATPase domain of HSP90 chaperone/DNA topoisomerase II/histidine kinase"/>
    <property type="match status" value="1"/>
</dbReference>
<dbReference type="SMART" id="SM00304">
    <property type="entry name" value="HAMP"/>
    <property type="match status" value="1"/>
</dbReference>
<dbReference type="SMART" id="SM00388">
    <property type="entry name" value="HisKA"/>
    <property type="match status" value="1"/>
</dbReference>
<dbReference type="GO" id="GO:0005886">
    <property type="term" value="C:plasma membrane"/>
    <property type="evidence" value="ECO:0007669"/>
    <property type="project" value="TreeGrafter"/>
</dbReference>
<dbReference type="Pfam" id="PF00672">
    <property type="entry name" value="HAMP"/>
    <property type="match status" value="1"/>
</dbReference>
<evidence type="ECO:0000256" key="1">
    <source>
        <dbReference type="ARBA" id="ARBA00000085"/>
    </source>
</evidence>
<dbReference type="InterPro" id="IPR050428">
    <property type="entry name" value="TCS_sensor_his_kinase"/>
</dbReference>
<feature type="transmembrane region" description="Helical" evidence="11">
    <location>
        <begin position="153"/>
        <end position="176"/>
    </location>
</feature>
<comment type="subcellular location">
    <subcellularLocation>
        <location evidence="2">Membrane</location>
    </subcellularLocation>
</comment>
<keyword evidence="15" id="KW-1185">Reference proteome</keyword>
<evidence type="ECO:0000256" key="11">
    <source>
        <dbReference type="SAM" id="Phobius"/>
    </source>
</evidence>
<gene>
    <name evidence="14" type="ORF">SAMN05421853_104184</name>
</gene>
<evidence type="ECO:0000256" key="8">
    <source>
        <dbReference type="ARBA" id="ARBA00022989"/>
    </source>
</evidence>
<dbReference type="Pfam" id="PF00512">
    <property type="entry name" value="HisKA"/>
    <property type="match status" value="1"/>
</dbReference>
<dbReference type="InterPro" id="IPR003594">
    <property type="entry name" value="HATPase_dom"/>
</dbReference>
<sequence length="451" mass="48084">MTVTRLTLPKLVRSTPVRIALLLVLLFAAVNLVTLGGAYLTLKAQAEASIRADLSAEMAGLDISATPGALRTLVEARARAADPKERVYLFVGDDGRRAGNANARMSDGQVILRAREGERLSDAGYMKEVRRLSSGILVVAQSMQRLEDLRGTFLALLAFSLLPTVILSLGLGTLIARRSARRVARIEATLRRIAAGDLSARYDPGRAGDDDLTRIGKGVNHMAARQEAATEALRQVTSDIAHDLRTPLQRIAVLLDELQSKTGEGDPRAPLADRAREEADRAVRVFQSLLEIAQLEGGGKIGDMTRVDLSGIAAEMAELYEPAAEEAGIRLSTNLSDGPVEIEGNRALLGQAVANLIENALRHGDGSDITVAVARDQAALVLSVADRGVGIPEDERALVTRRLYRLERSRTTPGNGLGLALVAAIAQSHGATLELSDNAPGLKASLRFAKA</sequence>
<evidence type="ECO:0000256" key="2">
    <source>
        <dbReference type="ARBA" id="ARBA00004370"/>
    </source>
</evidence>
<evidence type="ECO:0000256" key="7">
    <source>
        <dbReference type="ARBA" id="ARBA00022777"/>
    </source>
</evidence>
<dbReference type="CDD" id="cd00082">
    <property type="entry name" value="HisKA"/>
    <property type="match status" value="1"/>
</dbReference>
<keyword evidence="7 14" id="KW-0418">Kinase</keyword>
<dbReference type="RefSeq" id="WP_093010334.1">
    <property type="nucleotide sequence ID" value="NZ_FOXV01000004.1"/>
</dbReference>
<dbReference type="PRINTS" id="PR00344">
    <property type="entry name" value="BCTRLSENSOR"/>
</dbReference>
<dbReference type="SUPFAM" id="SSF47384">
    <property type="entry name" value="Homodimeric domain of signal transducing histidine kinase"/>
    <property type="match status" value="1"/>
</dbReference>
<evidence type="ECO:0000256" key="10">
    <source>
        <dbReference type="ARBA" id="ARBA00023136"/>
    </source>
</evidence>
<dbReference type="PROSITE" id="PS50885">
    <property type="entry name" value="HAMP"/>
    <property type="match status" value="1"/>
</dbReference>
<dbReference type="PANTHER" id="PTHR45436:SF8">
    <property type="entry name" value="HISTIDINE KINASE"/>
    <property type="match status" value="1"/>
</dbReference>
<evidence type="ECO:0000313" key="14">
    <source>
        <dbReference type="EMBL" id="SFQ36370.1"/>
    </source>
</evidence>
<comment type="catalytic activity">
    <reaction evidence="1">
        <text>ATP + protein L-histidine = ADP + protein N-phospho-L-histidine.</text>
        <dbReference type="EC" id="2.7.13.3"/>
    </reaction>
</comment>
<keyword evidence="5" id="KW-0808">Transferase</keyword>
<dbReference type="Gene3D" id="1.10.287.130">
    <property type="match status" value="1"/>
</dbReference>
<dbReference type="PROSITE" id="PS50109">
    <property type="entry name" value="HIS_KIN"/>
    <property type="match status" value="1"/>
</dbReference>
<dbReference type="InterPro" id="IPR036097">
    <property type="entry name" value="HisK_dim/P_sf"/>
</dbReference>
<evidence type="ECO:0000259" key="13">
    <source>
        <dbReference type="PROSITE" id="PS50885"/>
    </source>
</evidence>
<evidence type="ECO:0000256" key="6">
    <source>
        <dbReference type="ARBA" id="ARBA00022692"/>
    </source>
</evidence>
<dbReference type="EMBL" id="FOXV01000004">
    <property type="protein sequence ID" value="SFQ36370.1"/>
    <property type="molecule type" value="Genomic_DNA"/>
</dbReference>
<keyword evidence="10 11" id="KW-0472">Membrane</keyword>
<dbReference type="Gene3D" id="6.10.340.10">
    <property type="match status" value="1"/>
</dbReference>
<feature type="domain" description="HAMP" evidence="13">
    <location>
        <begin position="177"/>
        <end position="231"/>
    </location>
</feature>
<dbReference type="InterPro" id="IPR004358">
    <property type="entry name" value="Sig_transdc_His_kin-like_C"/>
</dbReference>
<dbReference type="GO" id="GO:0000155">
    <property type="term" value="F:phosphorelay sensor kinase activity"/>
    <property type="evidence" value="ECO:0007669"/>
    <property type="project" value="InterPro"/>
</dbReference>
<dbReference type="SMART" id="SM00387">
    <property type="entry name" value="HATPase_c"/>
    <property type="match status" value="1"/>
</dbReference>
<dbReference type="CDD" id="cd00075">
    <property type="entry name" value="HATPase"/>
    <property type="match status" value="1"/>
</dbReference>
<dbReference type="InterPro" id="IPR003660">
    <property type="entry name" value="HAMP_dom"/>
</dbReference>
<keyword evidence="9" id="KW-0902">Two-component regulatory system</keyword>
<keyword evidence="6 11" id="KW-0812">Transmembrane</keyword>
<accession>A0A1I5XWX3</accession>
<evidence type="ECO:0000256" key="4">
    <source>
        <dbReference type="ARBA" id="ARBA00022553"/>
    </source>
</evidence>
<dbReference type="PANTHER" id="PTHR45436">
    <property type="entry name" value="SENSOR HISTIDINE KINASE YKOH"/>
    <property type="match status" value="1"/>
</dbReference>
<dbReference type="CDD" id="cd06225">
    <property type="entry name" value="HAMP"/>
    <property type="match status" value="1"/>
</dbReference>
<dbReference type="Pfam" id="PF02518">
    <property type="entry name" value="HATPase_c"/>
    <property type="match status" value="1"/>
</dbReference>
<proteinExistence type="predicted"/>
<dbReference type="STRING" id="93684.SAMN05421853_104184"/>
<evidence type="ECO:0000256" key="9">
    <source>
        <dbReference type="ARBA" id="ARBA00023012"/>
    </source>
</evidence>
<reference evidence="15" key="1">
    <citation type="submission" date="2016-10" db="EMBL/GenBank/DDBJ databases">
        <authorList>
            <person name="Varghese N."/>
            <person name="Submissions S."/>
        </authorList>
    </citation>
    <scope>NUCLEOTIDE SEQUENCE [LARGE SCALE GENOMIC DNA]</scope>
    <source>
        <strain evidence="15">JCM 10271</strain>
    </source>
</reference>
<evidence type="ECO:0000313" key="15">
    <source>
        <dbReference type="Proteomes" id="UP000243106"/>
    </source>
</evidence>
<protein>
    <recommendedName>
        <fullName evidence="3">histidine kinase</fullName>
        <ecNumber evidence="3">2.7.13.3</ecNumber>
    </recommendedName>
</protein>